<dbReference type="RefSeq" id="WP_111541007.1">
    <property type="nucleotide sequence ID" value="NZ_QKYV01000004.1"/>
</dbReference>
<comment type="pathway">
    <text evidence="3">Amino-sugar metabolism; N-acetylmuramate degradation.</text>
</comment>
<dbReference type="FunFam" id="3.40.50.10490:FF:000014">
    <property type="entry name" value="N-acetylmuramic acid 6-phosphate etherase"/>
    <property type="match status" value="1"/>
</dbReference>
<sequence length="275" mass="29897">MENFIKTTEKNSNHNDLEKMPIGDLLSKINQEDQTVPLAVENSLPQIEELTKQVVLKLKDGGRLFYIGAGTSGRLGILDASECPPTFGVSKDLVVGIIAGGDKAIRDAVENAEDSKEQAILDLQEHQISSKDILIGIAASGTTPYVIGAVEWCNQQNIITGCITCNAKSPLSLVAKFPIEVVVGPEFVTGSSRMKAGTAQKLVLNMISTSSMIQLGRVKGNKMVDMQLSNDKLVERGIKMIMEATQATYKIANEQLRFHGSVRRAVENILENEKN</sequence>
<dbReference type="Proteomes" id="UP000249542">
    <property type="component" value="Unassembled WGS sequence"/>
</dbReference>
<proteinExistence type="inferred from homology"/>
<dbReference type="InterPro" id="IPR046348">
    <property type="entry name" value="SIS_dom_sf"/>
</dbReference>
<name>A0A2W7I388_9FLAO</name>
<dbReference type="NCBIfam" id="NF003915">
    <property type="entry name" value="PRK05441.1"/>
    <property type="match status" value="1"/>
</dbReference>
<dbReference type="InterPro" id="IPR005488">
    <property type="entry name" value="Etherase_MurQ"/>
</dbReference>
<dbReference type="CDD" id="cd05007">
    <property type="entry name" value="SIS_Etherase"/>
    <property type="match status" value="1"/>
</dbReference>
<dbReference type="EMBL" id="QKYV01000004">
    <property type="protein sequence ID" value="PZW40639.1"/>
    <property type="molecule type" value="Genomic_DNA"/>
</dbReference>
<dbReference type="GO" id="GO:0009254">
    <property type="term" value="P:peptidoglycan turnover"/>
    <property type="evidence" value="ECO:0007669"/>
    <property type="project" value="TreeGrafter"/>
</dbReference>
<comment type="similarity">
    <text evidence="3">Belongs to the GCKR-like family. MurNAc-6-P etherase subfamily.</text>
</comment>
<dbReference type="Gene3D" id="3.40.50.10490">
    <property type="entry name" value="Glucose-6-phosphate isomerase like protein, domain 1"/>
    <property type="match status" value="1"/>
</dbReference>
<evidence type="ECO:0000313" key="5">
    <source>
        <dbReference type="EMBL" id="PZW40639.1"/>
    </source>
</evidence>
<dbReference type="UniPathway" id="UPA00342"/>
<comment type="function">
    <text evidence="3">Specifically catalyzes the cleavage of the D-lactyl ether substituent of MurNAc 6-phosphate, producing GlcNAc 6-phosphate and D-lactate.</text>
</comment>
<evidence type="ECO:0000256" key="3">
    <source>
        <dbReference type="HAMAP-Rule" id="MF_00068"/>
    </source>
</evidence>
<dbReference type="PANTHER" id="PTHR10088">
    <property type="entry name" value="GLUCOKINASE REGULATORY PROTEIN"/>
    <property type="match status" value="1"/>
</dbReference>
<evidence type="ECO:0000313" key="6">
    <source>
        <dbReference type="Proteomes" id="UP000249542"/>
    </source>
</evidence>
<dbReference type="InterPro" id="IPR001347">
    <property type="entry name" value="SIS_dom"/>
</dbReference>
<feature type="domain" description="SIS" evidence="4">
    <location>
        <begin position="54"/>
        <end position="217"/>
    </location>
</feature>
<gene>
    <name evidence="3" type="primary">murQ</name>
    <name evidence="5" type="ORF">LX95_01707</name>
</gene>
<comment type="catalytic activity">
    <reaction evidence="3">
        <text>N-acetyl-D-muramate 6-phosphate + H2O = N-acetyl-D-glucosamine 6-phosphate + (R)-lactate</text>
        <dbReference type="Rhea" id="RHEA:26410"/>
        <dbReference type="ChEBI" id="CHEBI:15377"/>
        <dbReference type="ChEBI" id="CHEBI:16004"/>
        <dbReference type="ChEBI" id="CHEBI:57513"/>
        <dbReference type="ChEBI" id="CHEBI:58722"/>
        <dbReference type="EC" id="4.2.1.126"/>
    </reaction>
</comment>
<evidence type="ECO:0000256" key="2">
    <source>
        <dbReference type="ARBA" id="ARBA00023277"/>
    </source>
</evidence>
<dbReference type="GO" id="GO:0046348">
    <property type="term" value="P:amino sugar catabolic process"/>
    <property type="evidence" value="ECO:0007669"/>
    <property type="project" value="InterPro"/>
</dbReference>
<dbReference type="GO" id="GO:0016835">
    <property type="term" value="F:carbon-oxygen lyase activity"/>
    <property type="evidence" value="ECO:0007669"/>
    <property type="project" value="UniProtKB-UniRule"/>
</dbReference>
<dbReference type="GO" id="GO:0097367">
    <property type="term" value="F:carbohydrate derivative binding"/>
    <property type="evidence" value="ECO:0007669"/>
    <property type="project" value="InterPro"/>
</dbReference>
<dbReference type="AlphaFoldDB" id="A0A2W7I388"/>
<dbReference type="PROSITE" id="PS01272">
    <property type="entry name" value="GCKR"/>
    <property type="match status" value="1"/>
</dbReference>
<dbReference type="SUPFAM" id="SSF53697">
    <property type="entry name" value="SIS domain"/>
    <property type="match status" value="1"/>
</dbReference>
<protein>
    <recommendedName>
        <fullName evidence="3">N-acetylmuramic acid 6-phosphate etherase</fullName>
        <shortName evidence="3">MurNAc-6-P etherase</shortName>
        <ecNumber evidence="3">4.2.1.126</ecNumber>
    </recommendedName>
    <alternativeName>
        <fullName evidence="3">N-acetylmuramic acid 6-phosphate hydrolase</fullName>
    </alternativeName>
    <alternativeName>
        <fullName evidence="3">N-acetylmuramic acid 6-phosphate lyase</fullName>
    </alternativeName>
</protein>
<dbReference type="HAMAP" id="MF_00068">
    <property type="entry name" value="MurQ"/>
    <property type="match status" value="1"/>
</dbReference>
<comment type="miscellaneous">
    <text evidence="3">A lyase-type mechanism (elimination/hydration) is suggested for the cleavage of the lactyl ether bond of MurNAc 6-phosphate, with the formation of an alpha,beta-unsaturated aldehyde intermediate with (E)-stereochemistry, followed by the syn addition of water to give product.</text>
</comment>
<evidence type="ECO:0000256" key="1">
    <source>
        <dbReference type="ARBA" id="ARBA00023239"/>
    </source>
</evidence>
<dbReference type="PANTHER" id="PTHR10088:SF4">
    <property type="entry name" value="GLUCOKINASE REGULATORY PROTEIN"/>
    <property type="match status" value="1"/>
</dbReference>
<keyword evidence="2 3" id="KW-0119">Carbohydrate metabolism</keyword>
<evidence type="ECO:0000259" key="4">
    <source>
        <dbReference type="PROSITE" id="PS51464"/>
    </source>
</evidence>
<feature type="active site" evidence="3">
    <location>
        <position position="113"/>
    </location>
</feature>
<comment type="caution">
    <text evidence="5">The sequence shown here is derived from an EMBL/GenBank/DDBJ whole genome shotgun (WGS) entry which is preliminary data.</text>
</comment>
<dbReference type="InterPro" id="IPR005486">
    <property type="entry name" value="Glucokinase_regulatory_CS"/>
</dbReference>
<feature type="active site" description="Proton donor" evidence="3">
    <location>
        <position position="82"/>
    </location>
</feature>
<dbReference type="GO" id="GO:0097173">
    <property type="term" value="P:N-acetylmuramic acid catabolic process"/>
    <property type="evidence" value="ECO:0007669"/>
    <property type="project" value="UniProtKB-UniPathway"/>
</dbReference>
<keyword evidence="6" id="KW-1185">Reference proteome</keyword>
<dbReference type="EC" id="4.2.1.126" evidence="3"/>
<accession>A0A2W7I388</accession>
<dbReference type="GO" id="GO:0016803">
    <property type="term" value="F:ether hydrolase activity"/>
    <property type="evidence" value="ECO:0007669"/>
    <property type="project" value="TreeGrafter"/>
</dbReference>
<reference evidence="5 6" key="1">
    <citation type="submission" date="2018-06" db="EMBL/GenBank/DDBJ databases">
        <title>Genomic Encyclopedia of Archaeal and Bacterial Type Strains, Phase II (KMG-II): from individual species to whole genera.</title>
        <authorList>
            <person name="Goeker M."/>
        </authorList>
    </citation>
    <scope>NUCLEOTIDE SEQUENCE [LARGE SCALE GENOMIC DNA]</scope>
    <source>
        <strain evidence="5 6">DSM 15361</strain>
    </source>
</reference>
<organism evidence="5 6">
    <name type="scientific">Mesonia algae</name>
    <dbReference type="NCBI Taxonomy" id="213248"/>
    <lineage>
        <taxon>Bacteria</taxon>
        <taxon>Pseudomonadati</taxon>
        <taxon>Bacteroidota</taxon>
        <taxon>Flavobacteriia</taxon>
        <taxon>Flavobacteriales</taxon>
        <taxon>Flavobacteriaceae</taxon>
        <taxon>Mesonia</taxon>
    </lineage>
</organism>
<keyword evidence="1 3" id="KW-0456">Lyase</keyword>
<dbReference type="InterPro" id="IPR040190">
    <property type="entry name" value="MURQ/GCKR"/>
</dbReference>
<dbReference type="NCBIfam" id="NF009222">
    <property type="entry name" value="PRK12570.1"/>
    <property type="match status" value="1"/>
</dbReference>
<comment type="subunit">
    <text evidence="3">Homodimer.</text>
</comment>
<dbReference type="PROSITE" id="PS51464">
    <property type="entry name" value="SIS"/>
    <property type="match status" value="1"/>
</dbReference>
<dbReference type="Pfam" id="PF22645">
    <property type="entry name" value="GKRP_SIS_N"/>
    <property type="match status" value="1"/>
</dbReference>
<dbReference type="NCBIfam" id="TIGR00274">
    <property type="entry name" value="N-acetylmuramic acid 6-phosphate etherase"/>
    <property type="match status" value="1"/>
</dbReference>